<protein>
    <submittedName>
        <fullName evidence="1">Uncharacterized protein</fullName>
    </submittedName>
</protein>
<accession>A0A3M7PSP5</accession>
<dbReference type="Proteomes" id="UP000276133">
    <property type="component" value="Unassembled WGS sequence"/>
</dbReference>
<proteinExistence type="predicted"/>
<dbReference type="EMBL" id="REGN01009018">
    <property type="protein sequence ID" value="RNA02172.1"/>
    <property type="molecule type" value="Genomic_DNA"/>
</dbReference>
<keyword evidence="2" id="KW-1185">Reference proteome</keyword>
<name>A0A3M7PSP5_BRAPC</name>
<evidence type="ECO:0000313" key="1">
    <source>
        <dbReference type="EMBL" id="RNA02172.1"/>
    </source>
</evidence>
<comment type="caution">
    <text evidence="1">The sequence shown here is derived from an EMBL/GenBank/DDBJ whole genome shotgun (WGS) entry which is preliminary data.</text>
</comment>
<sequence length="65" mass="7740">MLNETFLNDFIHPLSSLKHPFYNIIRFDRENEEGGGVLVYVRYEYTIRKTKILPSIEVMDLKTSF</sequence>
<evidence type="ECO:0000313" key="2">
    <source>
        <dbReference type="Proteomes" id="UP000276133"/>
    </source>
</evidence>
<gene>
    <name evidence="1" type="ORF">BpHYR1_000937</name>
</gene>
<dbReference type="AlphaFoldDB" id="A0A3M7PSP5"/>
<reference evidence="1 2" key="1">
    <citation type="journal article" date="2018" name="Sci. Rep.">
        <title>Genomic signatures of local adaptation to the degree of environmental predictability in rotifers.</title>
        <authorList>
            <person name="Franch-Gras L."/>
            <person name="Hahn C."/>
            <person name="Garcia-Roger E.M."/>
            <person name="Carmona M.J."/>
            <person name="Serra M."/>
            <person name="Gomez A."/>
        </authorList>
    </citation>
    <scope>NUCLEOTIDE SEQUENCE [LARGE SCALE GENOMIC DNA]</scope>
    <source>
        <strain evidence="1">HYR1</strain>
    </source>
</reference>
<organism evidence="1 2">
    <name type="scientific">Brachionus plicatilis</name>
    <name type="common">Marine rotifer</name>
    <name type="synonym">Brachionus muelleri</name>
    <dbReference type="NCBI Taxonomy" id="10195"/>
    <lineage>
        <taxon>Eukaryota</taxon>
        <taxon>Metazoa</taxon>
        <taxon>Spiralia</taxon>
        <taxon>Gnathifera</taxon>
        <taxon>Rotifera</taxon>
        <taxon>Eurotatoria</taxon>
        <taxon>Monogononta</taxon>
        <taxon>Pseudotrocha</taxon>
        <taxon>Ploima</taxon>
        <taxon>Brachionidae</taxon>
        <taxon>Brachionus</taxon>
    </lineage>
</organism>